<dbReference type="InterPro" id="IPR038324">
    <property type="entry name" value="Rpb4/RPC9_sf"/>
</dbReference>
<feature type="domain" description="RNA polymerase Rpb4/RPC9 core" evidence="1">
    <location>
        <begin position="16"/>
        <end position="133"/>
    </location>
</feature>
<dbReference type="SUPFAM" id="SSF47819">
    <property type="entry name" value="HRDC-like"/>
    <property type="match status" value="1"/>
</dbReference>
<gene>
    <name evidence="2" type="primary">117M18_2</name>
</gene>
<organism evidence="2">
    <name type="scientific">Brassica campestris</name>
    <name type="common">Field mustard</name>
    <dbReference type="NCBI Taxonomy" id="3711"/>
    <lineage>
        <taxon>Eukaryota</taxon>
        <taxon>Viridiplantae</taxon>
        <taxon>Streptophyta</taxon>
        <taxon>Embryophyta</taxon>
        <taxon>Tracheophyta</taxon>
        <taxon>Spermatophyta</taxon>
        <taxon>Magnoliopsida</taxon>
        <taxon>eudicotyledons</taxon>
        <taxon>Gunneridae</taxon>
        <taxon>Pentapetalae</taxon>
        <taxon>rosids</taxon>
        <taxon>malvids</taxon>
        <taxon>Brassicales</taxon>
        <taxon>Brassicaceae</taxon>
        <taxon>Brassiceae</taxon>
        <taxon>Brassica</taxon>
    </lineage>
</organism>
<dbReference type="InterPro" id="IPR006590">
    <property type="entry name" value="RNA_pol_Rpb4/RPC9_core"/>
</dbReference>
<dbReference type="Gene3D" id="1.20.1250.40">
    <property type="match status" value="1"/>
</dbReference>
<accession>Q4AC16</accession>
<protein>
    <submittedName>
        <fullName evidence="2">117M18_2</fullName>
    </submittedName>
</protein>
<dbReference type="EMBL" id="AC146875">
    <property type="protein sequence ID" value="AAZ66921.1"/>
    <property type="molecule type" value="Genomic_DNA"/>
</dbReference>
<dbReference type="Pfam" id="PF07795">
    <property type="entry name" value="DUF1635"/>
    <property type="match status" value="1"/>
</dbReference>
<dbReference type="GO" id="GO:0000166">
    <property type="term" value="F:nucleotide binding"/>
    <property type="evidence" value="ECO:0007669"/>
    <property type="project" value="InterPro"/>
</dbReference>
<dbReference type="InterPro" id="IPR045222">
    <property type="entry name" value="Rpb4-like"/>
</dbReference>
<dbReference type="InterPro" id="IPR010997">
    <property type="entry name" value="HRDC-like_sf"/>
</dbReference>
<dbReference type="PANTHER" id="PTHR21297">
    <property type="entry name" value="DNA-DIRECTED RNA POLYMERASE II"/>
    <property type="match status" value="1"/>
</dbReference>
<evidence type="ECO:0000313" key="2">
    <source>
        <dbReference type="EMBL" id="AAZ66921.1"/>
    </source>
</evidence>
<name>Q4AC16_BRACM</name>
<reference evidence="2" key="1">
    <citation type="submission" date="2005-08" db="EMBL/GenBank/DDBJ databases">
        <title>Brassica rapa clone BAC KbrH117M18, Phase II, ordered two contigs.</title>
        <authorList>
            <consortium name="KBGP"/>
            <person name="Park B.S."/>
            <person name="Lee M.C."/>
            <person name="Kwon S.J."/>
            <person name="Kim J.S."/>
            <person name="Lee S.I."/>
            <person name="Lim G.B."/>
            <person name="Kim J.A."/>
            <person name="Jin Y.M."/>
            <person name="Kim D.H."/>
            <person name="Yang T.J."/>
            <person name="Kim H.I."/>
        </authorList>
    </citation>
    <scope>NUCLEOTIDE SEQUENCE</scope>
</reference>
<sequence>MSGEEEENAAELKIGDEFLKAKCLMNCEVSLILEHKYEQLQQVSEDPMNQRFTVKLAIKRYRSCWVFEKSLQYVKRFSRYKNPDAVRQLCVLGNLCPETAEEAVAMVPSLKSIFLKKYFLKMYQESLEIYQLWRLAIQERDEAREHLKHSLTELSQLRELYNAVLLSEQQMITYYPEATDETICHQNCNYNHFPGDSPSRFLSLSPSDLVSNLSVDSTPLDLSFRSNQSRVGVESTRDYETVVLEMIGGTLPEYGKFLQAVSEAGSLVESMFIACPVPKWRNPPVLLSSQRPVMSNNITGNWNYGGLEFGSGILNRSISGKMSHFSLMS</sequence>
<proteinExistence type="predicted"/>
<dbReference type="InterPro" id="IPR012862">
    <property type="entry name" value="DUF1635"/>
</dbReference>
<evidence type="ECO:0000259" key="1">
    <source>
        <dbReference type="SMART" id="SM00657"/>
    </source>
</evidence>
<dbReference type="AlphaFoldDB" id="Q4AC16"/>
<dbReference type="SMART" id="SM00657">
    <property type="entry name" value="RPOL4c"/>
    <property type="match status" value="1"/>
</dbReference>